<dbReference type="EMBL" id="CAMXCT020001283">
    <property type="protein sequence ID" value="CAL1141981.1"/>
    <property type="molecule type" value="Genomic_DNA"/>
</dbReference>
<dbReference type="EMBL" id="CAMXCT010001283">
    <property type="protein sequence ID" value="CAI3988606.1"/>
    <property type="molecule type" value="Genomic_DNA"/>
</dbReference>
<keyword evidence="1" id="KW-0812">Transmembrane</keyword>
<keyword evidence="1" id="KW-0472">Membrane</keyword>
<feature type="transmembrane region" description="Helical" evidence="1">
    <location>
        <begin position="204"/>
        <end position="226"/>
    </location>
</feature>
<sequence length="247" mass="27709">MILRDLKVLVHDCIVPDQYYGGKWSPKTLYALSPMSIHIMGKTKVGIVPPDPDKADFRLDPNQFRFDEPEFNLDCNHSVETFPNACGGFMEISYKRGEEHWTTRTFGVALFVYSSYTDGKTREIVHAKFLYEEGKDNIWHECSAETKFLSGECFGMSTTREPRVPEDPPVLSMGGREKWKPIHVVQPPPTPEPTPAPTPAGGGGAGTVILILLILALIGGAAAFFLRRQRLMQEEQSLRNAREVELN</sequence>
<gene>
    <name evidence="2" type="ORF">C1SCF055_LOCUS15754</name>
</gene>
<keyword evidence="1" id="KW-1133">Transmembrane helix</keyword>
<evidence type="ECO:0000313" key="2">
    <source>
        <dbReference type="EMBL" id="CAI3988606.1"/>
    </source>
</evidence>
<organism evidence="2">
    <name type="scientific">Cladocopium goreaui</name>
    <dbReference type="NCBI Taxonomy" id="2562237"/>
    <lineage>
        <taxon>Eukaryota</taxon>
        <taxon>Sar</taxon>
        <taxon>Alveolata</taxon>
        <taxon>Dinophyceae</taxon>
        <taxon>Suessiales</taxon>
        <taxon>Symbiodiniaceae</taxon>
        <taxon>Cladocopium</taxon>
    </lineage>
</organism>
<reference evidence="2" key="1">
    <citation type="submission" date="2022-10" db="EMBL/GenBank/DDBJ databases">
        <authorList>
            <person name="Chen Y."/>
            <person name="Dougan E. K."/>
            <person name="Chan C."/>
            <person name="Rhodes N."/>
            <person name="Thang M."/>
        </authorList>
    </citation>
    <scope>NUCLEOTIDE SEQUENCE</scope>
</reference>
<evidence type="ECO:0000313" key="4">
    <source>
        <dbReference type="Proteomes" id="UP001152797"/>
    </source>
</evidence>
<keyword evidence="4" id="KW-1185">Reference proteome</keyword>
<dbReference type="Proteomes" id="UP001152797">
    <property type="component" value="Unassembled WGS sequence"/>
</dbReference>
<protein>
    <submittedName>
        <fullName evidence="2">Uncharacterized protein</fullName>
    </submittedName>
</protein>
<evidence type="ECO:0000313" key="3">
    <source>
        <dbReference type="EMBL" id="CAL4775918.1"/>
    </source>
</evidence>
<name>A0A9P1CBU3_9DINO</name>
<evidence type="ECO:0000256" key="1">
    <source>
        <dbReference type="SAM" id="Phobius"/>
    </source>
</evidence>
<reference evidence="3 4" key="2">
    <citation type="submission" date="2024-05" db="EMBL/GenBank/DDBJ databases">
        <authorList>
            <person name="Chen Y."/>
            <person name="Shah S."/>
            <person name="Dougan E. K."/>
            <person name="Thang M."/>
            <person name="Chan C."/>
        </authorList>
    </citation>
    <scope>NUCLEOTIDE SEQUENCE [LARGE SCALE GENOMIC DNA]</scope>
</reference>
<dbReference type="AlphaFoldDB" id="A0A9P1CBU3"/>
<accession>A0A9P1CBU3</accession>
<proteinExistence type="predicted"/>
<dbReference type="EMBL" id="CAMXCT030001283">
    <property type="protein sequence ID" value="CAL4775918.1"/>
    <property type="molecule type" value="Genomic_DNA"/>
</dbReference>
<comment type="caution">
    <text evidence="2">The sequence shown here is derived from an EMBL/GenBank/DDBJ whole genome shotgun (WGS) entry which is preliminary data.</text>
</comment>